<name>A0AA87A4M7_9LACO</name>
<proteinExistence type="predicted"/>
<organism evidence="1 2">
    <name type="scientific">Lactobacillus paragasseri JV-V03</name>
    <dbReference type="NCBI Taxonomy" id="525326"/>
    <lineage>
        <taxon>Bacteria</taxon>
        <taxon>Bacillati</taxon>
        <taxon>Bacillota</taxon>
        <taxon>Bacilli</taxon>
        <taxon>Lactobacillales</taxon>
        <taxon>Lactobacillaceae</taxon>
        <taxon>Lactobacillus</taxon>
    </lineage>
</organism>
<reference evidence="1 2" key="1">
    <citation type="submission" date="2010-06" db="EMBL/GenBank/DDBJ databases">
        <authorList>
            <person name="Muzny D."/>
            <person name="Qin X."/>
            <person name="Buhay C."/>
            <person name="Dugan-Rocha S."/>
            <person name="Ding Y."/>
            <person name="Chen G."/>
            <person name="Hawes A."/>
            <person name="Holder M."/>
            <person name="Jhangiani S."/>
            <person name="Johnson A."/>
            <person name="Khan Z."/>
            <person name="Li Z."/>
            <person name="Liu W."/>
            <person name="Liu X."/>
            <person name="Perez L."/>
            <person name="Shen H."/>
            <person name="Wang Q."/>
            <person name="Watt J."/>
            <person name="Xi L."/>
            <person name="Xin Y."/>
            <person name="Zhou J."/>
            <person name="Deng J."/>
            <person name="Jiang H."/>
            <person name="Liu Y."/>
            <person name="Qu J."/>
            <person name="Song X.-Z."/>
            <person name="Zhang L."/>
            <person name="Villasana D."/>
            <person name="Johnson A."/>
            <person name="Liu J."/>
            <person name="Liyanage D."/>
            <person name="Lorensuhewa L."/>
            <person name="Robinson T."/>
            <person name="Song A."/>
            <person name="Song B.-B."/>
            <person name="Dinh H."/>
            <person name="Thornton R."/>
            <person name="Coyle M."/>
            <person name="Francisco L."/>
            <person name="Jackson L."/>
            <person name="Javaid M."/>
            <person name="Korchina V."/>
            <person name="Kovar C."/>
            <person name="Mata R."/>
            <person name="Mathew T."/>
            <person name="Ngo R."/>
            <person name="Nguyen L."/>
            <person name="Nguyen N."/>
            <person name="Okwuonu G."/>
            <person name="Ongeri F."/>
            <person name="Pham C."/>
            <person name="Simmons D."/>
            <person name="Wilczek-Boney K."/>
            <person name="Hale W."/>
            <person name="Jakkamsetti A."/>
            <person name="Pham P."/>
            <person name="Ruth R."/>
            <person name="San Lucas F."/>
            <person name="Warren J."/>
            <person name="Zhang J."/>
            <person name="Zhao Z."/>
            <person name="Zhou C."/>
            <person name="Zhu D."/>
            <person name="Lee S."/>
            <person name="Bess C."/>
            <person name="Blankenburg K."/>
            <person name="Forbes L."/>
            <person name="Fu Q."/>
            <person name="Gubbala S."/>
            <person name="Hirani K."/>
            <person name="Jayaseelan J.C."/>
            <person name="Lara F."/>
            <person name="Munidasa M."/>
            <person name="Palculict T."/>
            <person name="Patil S."/>
            <person name="Pu L.-L."/>
            <person name="Saada N."/>
            <person name="Tang L."/>
            <person name="Weissenberger G."/>
            <person name="Zhu Y."/>
            <person name="Hemphill L."/>
            <person name="Shang Y."/>
            <person name="Youmans B."/>
            <person name="Ayvaz T."/>
            <person name="Ross M."/>
            <person name="Santibanez J."/>
            <person name="Aqrawi P."/>
            <person name="Gross S."/>
            <person name="Joshi V."/>
            <person name="Fowler G."/>
            <person name="Nazareth L."/>
            <person name="Reid J."/>
            <person name="Worley K."/>
            <person name="Petrosino J."/>
            <person name="Highlander S."/>
            <person name="Gibbs R."/>
        </authorList>
    </citation>
    <scope>NUCLEOTIDE SEQUENCE [LARGE SCALE GENOMIC DNA]</scope>
    <source>
        <strain evidence="1 2">JV-V03</strain>
    </source>
</reference>
<comment type="caution">
    <text evidence="1">The sequence shown here is derived from an EMBL/GenBank/DDBJ whole genome shotgun (WGS) entry which is preliminary data.</text>
</comment>
<sequence length="93" mass="10615">MSSNNGCIKFHLNIEDPNIVFPDYFKKYINGKYHNVYQAELIQPSCPFCHSTNLKHNGHYTSNVRIITANASKPITIKLKKNVFFAMIALKGL</sequence>
<evidence type="ECO:0000313" key="2">
    <source>
        <dbReference type="Proteomes" id="UP000003672"/>
    </source>
</evidence>
<accession>A0AA87A4M7</accession>
<gene>
    <name evidence="1" type="ORF">HMPREF0514_10460</name>
</gene>
<dbReference type="EMBL" id="ACGO02000001">
    <property type="protein sequence ID" value="EFJ70016.1"/>
    <property type="molecule type" value="Genomic_DNA"/>
</dbReference>
<dbReference type="Proteomes" id="UP000003672">
    <property type="component" value="Unassembled WGS sequence"/>
</dbReference>
<dbReference type="AlphaFoldDB" id="A0AA87A4M7"/>
<evidence type="ECO:0000313" key="1">
    <source>
        <dbReference type="EMBL" id="EFJ70016.1"/>
    </source>
</evidence>
<evidence type="ECO:0008006" key="3">
    <source>
        <dbReference type="Google" id="ProtNLM"/>
    </source>
</evidence>
<protein>
    <recommendedName>
        <fullName evidence="3">Transposase IS204/IS1001/IS1096/IS1165 zinc-finger domain-containing protein</fullName>
    </recommendedName>
</protein>